<keyword evidence="2" id="KW-0472">Membrane</keyword>
<gene>
    <name evidence="3" type="ORF">STAS_13820</name>
</gene>
<feature type="non-terminal residue" evidence="3">
    <location>
        <position position="1"/>
    </location>
</feature>
<dbReference type="EMBL" id="BKCP01005361">
    <property type="protein sequence ID" value="GER37418.1"/>
    <property type="molecule type" value="Genomic_DNA"/>
</dbReference>
<feature type="non-terminal residue" evidence="3">
    <location>
        <position position="314"/>
    </location>
</feature>
<keyword evidence="2" id="KW-0812">Transmembrane</keyword>
<dbReference type="OrthoDB" id="69641at2759"/>
<evidence type="ECO:0000256" key="1">
    <source>
        <dbReference type="SAM" id="MobiDB-lite"/>
    </source>
</evidence>
<accession>A0A5A7PXT3</accession>
<reference evidence="4" key="1">
    <citation type="journal article" date="2019" name="Curr. Biol.">
        <title>Genome Sequence of Striga asiatica Provides Insight into the Evolution of Plant Parasitism.</title>
        <authorList>
            <person name="Yoshida S."/>
            <person name="Kim S."/>
            <person name="Wafula E.K."/>
            <person name="Tanskanen J."/>
            <person name="Kim Y.M."/>
            <person name="Honaas L."/>
            <person name="Yang Z."/>
            <person name="Spallek T."/>
            <person name="Conn C.E."/>
            <person name="Ichihashi Y."/>
            <person name="Cheong K."/>
            <person name="Cui S."/>
            <person name="Der J.P."/>
            <person name="Gundlach H."/>
            <person name="Jiao Y."/>
            <person name="Hori C."/>
            <person name="Ishida J.K."/>
            <person name="Kasahara H."/>
            <person name="Kiba T."/>
            <person name="Kim M.S."/>
            <person name="Koo N."/>
            <person name="Laohavisit A."/>
            <person name="Lee Y.H."/>
            <person name="Lumba S."/>
            <person name="McCourt P."/>
            <person name="Mortimer J.C."/>
            <person name="Mutuku J.M."/>
            <person name="Nomura T."/>
            <person name="Sasaki-Sekimoto Y."/>
            <person name="Seto Y."/>
            <person name="Wang Y."/>
            <person name="Wakatake T."/>
            <person name="Sakakibara H."/>
            <person name="Demura T."/>
            <person name="Yamaguchi S."/>
            <person name="Yoneyama K."/>
            <person name="Manabe R.I."/>
            <person name="Nelson D.C."/>
            <person name="Schulman A.H."/>
            <person name="Timko M.P."/>
            <person name="dePamphilis C.W."/>
            <person name="Choi D."/>
            <person name="Shirasu K."/>
        </authorList>
    </citation>
    <scope>NUCLEOTIDE SEQUENCE [LARGE SCALE GENOMIC DNA]</scope>
    <source>
        <strain evidence="4">cv. UVA1</strain>
    </source>
</reference>
<name>A0A5A7PXT3_STRAF</name>
<dbReference type="AlphaFoldDB" id="A0A5A7PXT3"/>
<feature type="region of interest" description="Disordered" evidence="1">
    <location>
        <begin position="25"/>
        <end position="73"/>
    </location>
</feature>
<protein>
    <submittedName>
        <fullName evidence="3">P-loop containing nucleoside triphosphatehydrolases superfamily protein</fullName>
    </submittedName>
</protein>
<proteinExistence type="predicted"/>
<evidence type="ECO:0000256" key="2">
    <source>
        <dbReference type="SAM" id="Phobius"/>
    </source>
</evidence>
<dbReference type="GO" id="GO:0016787">
    <property type="term" value="F:hydrolase activity"/>
    <property type="evidence" value="ECO:0007669"/>
    <property type="project" value="UniProtKB-KW"/>
</dbReference>
<evidence type="ECO:0000313" key="4">
    <source>
        <dbReference type="Proteomes" id="UP000325081"/>
    </source>
</evidence>
<evidence type="ECO:0000313" key="3">
    <source>
        <dbReference type="EMBL" id="GER37418.1"/>
    </source>
</evidence>
<dbReference type="Proteomes" id="UP000325081">
    <property type="component" value="Unassembled WGS sequence"/>
</dbReference>
<sequence>LVCVCLVSIIGKNVIFSDKKEINTTTENPNNKQQPNDTHLSSNTTTLTQKQTHKNRKNHDSTKRVQIQNTETEDETDNRHSIALILVLIPLSTLCTNLLIILLKRSQILPGLRELPFLHALTHVPVHKGPLRIHQVKLVVNPREHLSNTGRVRYHAHGPLHLCQVTTRDHSWWLVVDAALESSRAPVDKLNGAFGFDSGHSCINILWDHITSVHEAASHVLSMSWVTFHHHGRRLKGSVGLLSRDYRSIRREHEVNSRVRDKVRLELVHVHIQGAVHKHCTRNVFSSTSFAEESVEGIITATNCGITGHLSIRL</sequence>
<feature type="compositionally biased region" description="Polar residues" evidence="1">
    <location>
        <begin position="25"/>
        <end position="50"/>
    </location>
</feature>
<organism evidence="3 4">
    <name type="scientific">Striga asiatica</name>
    <name type="common">Asiatic witchweed</name>
    <name type="synonym">Buchnera asiatica</name>
    <dbReference type="NCBI Taxonomy" id="4170"/>
    <lineage>
        <taxon>Eukaryota</taxon>
        <taxon>Viridiplantae</taxon>
        <taxon>Streptophyta</taxon>
        <taxon>Embryophyta</taxon>
        <taxon>Tracheophyta</taxon>
        <taxon>Spermatophyta</taxon>
        <taxon>Magnoliopsida</taxon>
        <taxon>eudicotyledons</taxon>
        <taxon>Gunneridae</taxon>
        <taxon>Pentapetalae</taxon>
        <taxon>asterids</taxon>
        <taxon>lamiids</taxon>
        <taxon>Lamiales</taxon>
        <taxon>Orobanchaceae</taxon>
        <taxon>Buchnereae</taxon>
        <taxon>Striga</taxon>
    </lineage>
</organism>
<keyword evidence="2" id="KW-1133">Transmembrane helix</keyword>
<feature type="transmembrane region" description="Helical" evidence="2">
    <location>
        <begin position="82"/>
        <end position="103"/>
    </location>
</feature>
<keyword evidence="3" id="KW-0378">Hydrolase</keyword>
<keyword evidence="4" id="KW-1185">Reference proteome</keyword>
<comment type="caution">
    <text evidence="3">The sequence shown here is derived from an EMBL/GenBank/DDBJ whole genome shotgun (WGS) entry which is preliminary data.</text>
</comment>